<dbReference type="Gene3D" id="3.40.50.410">
    <property type="entry name" value="von Willebrand factor, type A domain"/>
    <property type="match status" value="1"/>
</dbReference>
<dbReference type="PROSITE" id="PS50234">
    <property type="entry name" value="VWFA"/>
    <property type="match status" value="1"/>
</dbReference>
<reference evidence="3 4" key="1">
    <citation type="submission" date="2016-10" db="EMBL/GenBank/DDBJ databases">
        <authorList>
            <person name="de Groot N.N."/>
        </authorList>
    </citation>
    <scope>NUCLEOTIDE SEQUENCE [LARGE SCALE GENOMIC DNA]</scope>
    <source>
        <strain evidence="3 4">DSM 23413</strain>
    </source>
</reference>
<dbReference type="SMART" id="SM00327">
    <property type="entry name" value="VWA"/>
    <property type="match status" value="1"/>
</dbReference>
<evidence type="ECO:0000256" key="1">
    <source>
        <dbReference type="SAM" id="Phobius"/>
    </source>
</evidence>
<gene>
    <name evidence="3" type="ORF">SAMN05421751_106210</name>
</gene>
<dbReference type="Pfam" id="PF00092">
    <property type="entry name" value="VWA"/>
    <property type="match status" value="1"/>
</dbReference>
<feature type="domain" description="VWFA" evidence="2">
    <location>
        <begin position="95"/>
        <end position="279"/>
    </location>
</feature>
<dbReference type="EMBL" id="FNVD01000006">
    <property type="protein sequence ID" value="SEF90174.1"/>
    <property type="molecule type" value="Genomic_DNA"/>
</dbReference>
<dbReference type="InterPro" id="IPR002035">
    <property type="entry name" value="VWF_A"/>
</dbReference>
<protein>
    <submittedName>
        <fullName evidence="3">Ca-activated chloride channel family protein</fullName>
    </submittedName>
</protein>
<name>A0A1H5VSG3_9RHOB</name>
<dbReference type="InterPro" id="IPR036465">
    <property type="entry name" value="vWFA_dom_sf"/>
</dbReference>
<dbReference type="InterPro" id="IPR050768">
    <property type="entry name" value="UPF0353/GerABKA_families"/>
</dbReference>
<dbReference type="SUPFAM" id="SSF53300">
    <property type="entry name" value="vWA-like"/>
    <property type="match status" value="1"/>
</dbReference>
<evidence type="ECO:0000259" key="2">
    <source>
        <dbReference type="PROSITE" id="PS50234"/>
    </source>
</evidence>
<dbReference type="AlphaFoldDB" id="A0A1H5VSG3"/>
<dbReference type="OrthoDB" id="6206554at2"/>
<evidence type="ECO:0000313" key="3">
    <source>
        <dbReference type="EMBL" id="SEF90174.1"/>
    </source>
</evidence>
<keyword evidence="1" id="KW-0812">Transmembrane</keyword>
<dbReference type="RefSeq" id="WP_104007882.1">
    <property type="nucleotide sequence ID" value="NZ_FNVD01000006.1"/>
</dbReference>
<keyword evidence="1" id="KW-1133">Transmembrane helix</keyword>
<dbReference type="PANTHER" id="PTHR22550">
    <property type="entry name" value="SPORE GERMINATION PROTEIN"/>
    <property type="match status" value="1"/>
</dbReference>
<sequence>MITLAHPWVLLLLPLPWLVWRFAPVHRERVEALRFPFFRRIVKTADIEPGPGAVVRRRTRGQMAAAIAIWALLVLAIAGPQRLGDPVEKVRSARDVVLAIDISGSMDTVDFATPEGDLQQRLAAVKQVVRDFVAQRDGDRVALIVFGTRAFLQAPLTEDLDTIADLVDQTQVGMAGPHTALGDAIGLAIRTFEASEVEQRLMILLSDGADTGSRMSPLNAAEIARDRGVEIHTVAVGDPEGGGENRVDTRTLRDIAARTGGQSFFASDTEALRDTYAQIDRLTPRLVERLSYRPRTPLAHHVLALAAVIGVAALGLLTARKARRTRA</sequence>
<dbReference type="PANTHER" id="PTHR22550:SF18">
    <property type="entry name" value="VWFA DOMAIN-CONTAINING PROTEIN"/>
    <property type="match status" value="1"/>
</dbReference>
<dbReference type="Proteomes" id="UP000236742">
    <property type="component" value="Unassembled WGS sequence"/>
</dbReference>
<proteinExistence type="predicted"/>
<accession>A0A1H5VSG3</accession>
<organism evidence="3 4">
    <name type="scientific">Jhaorihella thermophila</name>
    <dbReference type="NCBI Taxonomy" id="488547"/>
    <lineage>
        <taxon>Bacteria</taxon>
        <taxon>Pseudomonadati</taxon>
        <taxon>Pseudomonadota</taxon>
        <taxon>Alphaproteobacteria</taxon>
        <taxon>Rhodobacterales</taxon>
        <taxon>Paracoccaceae</taxon>
        <taxon>Jhaorihella</taxon>
    </lineage>
</organism>
<evidence type="ECO:0000313" key="4">
    <source>
        <dbReference type="Proteomes" id="UP000236742"/>
    </source>
</evidence>
<keyword evidence="4" id="KW-1185">Reference proteome</keyword>
<feature type="transmembrane region" description="Helical" evidence="1">
    <location>
        <begin position="298"/>
        <end position="319"/>
    </location>
</feature>
<keyword evidence="1" id="KW-0472">Membrane</keyword>